<name>A0A1X7TT24_AMPQE</name>
<sequence>MSAEEIAKPLNTGNTQDTTLLTWLKKYFYSSTQSSGFSDCKMVKMNMIGLVKNPGAAALYITAEACTAPGAAGRGV</sequence>
<dbReference type="InParanoid" id="A0A1X7TT24"/>
<accession>A0A1X7TT24</accession>
<dbReference type="EnsemblMetazoa" id="Aqu2.1.18381_001">
    <property type="protein sequence ID" value="Aqu2.1.18381_001"/>
    <property type="gene ID" value="Aqu2.1.18381"/>
</dbReference>
<proteinExistence type="predicted"/>
<dbReference type="AlphaFoldDB" id="A0A1X7TT24"/>
<organism evidence="1">
    <name type="scientific">Amphimedon queenslandica</name>
    <name type="common">Sponge</name>
    <dbReference type="NCBI Taxonomy" id="400682"/>
    <lineage>
        <taxon>Eukaryota</taxon>
        <taxon>Metazoa</taxon>
        <taxon>Porifera</taxon>
        <taxon>Demospongiae</taxon>
        <taxon>Heteroscleromorpha</taxon>
        <taxon>Haplosclerida</taxon>
        <taxon>Niphatidae</taxon>
        <taxon>Amphimedon</taxon>
    </lineage>
</organism>
<protein>
    <submittedName>
        <fullName evidence="1">Uncharacterized protein</fullName>
    </submittedName>
</protein>
<reference evidence="1" key="1">
    <citation type="submission" date="2017-05" db="UniProtKB">
        <authorList>
            <consortium name="EnsemblMetazoa"/>
        </authorList>
    </citation>
    <scope>IDENTIFICATION</scope>
</reference>
<evidence type="ECO:0000313" key="1">
    <source>
        <dbReference type="EnsemblMetazoa" id="Aqu2.1.18381_001"/>
    </source>
</evidence>